<feature type="domain" description="3-hydroxyisobutyrate dehydrogenase-like NAD-binding" evidence="6">
    <location>
        <begin position="196"/>
        <end position="313"/>
    </location>
</feature>
<sequence>MSSSSSSSSAVSTAGLRVGFVGLGTMGQAMALNLHAHRIANGNPPLAVYNRTASKAQPLEAKGAVVHASPAAVAANSDVVFISLFNGDAVKQVVGEILDSLAGAPATDQPLVIADTTTVHPSVPTWIAEQVAQRQASLSRPVQFSQTPVWGAPPAAVAAKLVLVTSGSASELIEAIAVPAFARVALGCGPDVARAAKFKILGNFMIAAIIEAMGEAFAVADESGIGRELYLDFIKQLFPVPSFVAYGSRMVEQGGEASKTQVSFTVPGGMKDVGYAIDVAKDVGMRLPIAELAYEHLQWVSDNGDPSWDWSSLAFALRKSAQQ</sequence>
<dbReference type="InterPro" id="IPR036291">
    <property type="entry name" value="NAD(P)-bd_dom_sf"/>
</dbReference>
<dbReference type="Pfam" id="PF03446">
    <property type="entry name" value="NAD_binding_2"/>
    <property type="match status" value="1"/>
</dbReference>
<dbReference type="InterPro" id="IPR029154">
    <property type="entry name" value="HIBADH-like_NADP-bd"/>
</dbReference>
<dbReference type="AlphaFoldDB" id="A0A9W7XXE3"/>
<dbReference type="EMBL" id="JANBOJ010000287">
    <property type="protein sequence ID" value="KAJ1720173.1"/>
    <property type="molecule type" value="Genomic_DNA"/>
</dbReference>
<dbReference type="GO" id="GO:0051287">
    <property type="term" value="F:NAD binding"/>
    <property type="evidence" value="ECO:0007669"/>
    <property type="project" value="InterPro"/>
</dbReference>
<keyword evidence="2" id="KW-0560">Oxidoreductase</keyword>
<accession>A0A9W7XXE3</accession>
<reference evidence="7" key="1">
    <citation type="submission" date="2022-07" db="EMBL/GenBank/DDBJ databases">
        <title>Phylogenomic reconstructions and comparative analyses of Kickxellomycotina fungi.</title>
        <authorList>
            <person name="Reynolds N.K."/>
            <person name="Stajich J.E."/>
            <person name="Barry K."/>
            <person name="Grigoriev I.V."/>
            <person name="Crous P."/>
            <person name="Smith M.E."/>
        </authorList>
    </citation>
    <scope>NUCLEOTIDE SEQUENCE</scope>
    <source>
        <strain evidence="7">NBRC 32514</strain>
    </source>
</reference>
<dbReference type="GO" id="GO:0050661">
    <property type="term" value="F:NADP binding"/>
    <property type="evidence" value="ECO:0007669"/>
    <property type="project" value="InterPro"/>
</dbReference>
<evidence type="ECO:0000256" key="2">
    <source>
        <dbReference type="ARBA" id="ARBA00023002"/>
    </source>
</evidence>
<comment type="caution">
    <text evidence="7">The sequence shown here is derived from an EMBL/GenBank/DDBJ whole genome shotgun (WGS) entry which is preliminary data.</text>
</comment>
<dbReference type="Gene3D" id="1.10.1040.10">
    <property type="entry name" value="N-(1-d-carboxylethyl)-l-norvaline Dehydrogenase, domain 2"/>
    <property type="match status" value="1"/>
</dbReference>
<dbReference type="PROSITE" id="PS00895">
    <property type="entry name" value="3_HYDROXYISOBUT_DH"/>
    <property type="match status" value="1"/>
</dbReference>
<protein>
    <recommendedName>
        <fullName evidence="9">NAD(P)-binding protein</fullName>
    </recommendedName>
</protein>
<feature type="domain" description="6-phosphogluconate dehydrogenase NADP-binding" evidence="5">
    <location>
        <begin position="17"/>
        <end position="172"/>
    </location>
</feature>
<evidence type="ECO:0000313" key="8">
    <source>
        <dbReference type="Proteomes" id="UP001149813"/>
    </source>
</evidence>
<evidence type="ECO:0000313" key="7">
    <source>
        <dbReference type="EMBL" id="KAJ1720173.1"/>
    </source>
</evidence>
<dbReference type="SUPFAM" id="SSF51735">
    <property type="entry name" value="NAD(P)-binding Rossmann-fold domains"/>
    <property type="match status" value="1"/>
</dbReference>
<evidence type="ECO:0000256" key="1">
    <source>
        <dbReference type="ARBA" id="ARBA00007598"/>
    </source>
</evidence>
<name>A0A9W7XXE3_9FUNG</name>
<dbReference type="PANTHER" id="PTHR43580">
    <property type="entry name" value="OXIDOREDUCTASE GLYR1-RELATED"/>
    <property type="match status" value="1"/>
</dbReference>
<dbReference type="Pfam" id="PF14833">
    <property type="entry name" value="NAD_binding_11"/>
    <property type="match status" value="1"/>
</dbReference>
<proteinExistence type="inferred from homology"/>
<dbReference type="GO" id="GO:0016491">
    <property type="term" value="F:oxidoreductase activity"/>
    <property type="evidence" value="ECO:0007669"/>
    <property type="project" value="UniProtKB-KW"/>
</dbReference>
<evidence type="ECO:0000259" key="6">
    <source>
        <dbReference type="Pfam" id="PF14833"/>
    </source>
</evidence>
<dbReference type="OrthoDB" id="435038at2759"/>
<dbReference type="Gene3D" id="3.40.50.720">
    <property type="entry name" value="NAD(P)-binding Rossmann-like Domain"/>
    <property type="match status" value="1"/>
</dbReference>
<comment type="similarity">
    <text evidence="1">Belongs to the HIBADH-related family. NP60 subfamily.</text>
</comment>
<keyword evidence="3" id="KW-0520">NAD</keyword>
<keyword evidence="8" id="KW-1185">Reference proteome</keyword>
<feature type="active site" evidence="4">
    <location>
        <position position="199"/>
    </location>
</feature>
<dbReference type="InterPro" id="IPR006115">
    <property type="entry name" value="6PGDH_NADP-bd"/>
</dbReference>
<gene>
    <name evidence="7" type="ORF">LPJ53_005163</name>
</gene>
<dbReference type="InterPro" id="IPR013328">
    <property type="entry name" value="6PGD_dom2"/>
</dbReference>
<dbReference type="PANTHER" id="PTHR43580:SF8">
    <property type="entry name" value="6-PHOSPHOGLUCONATE DEHYDROGENASE NADP-BINDING DOMAIN-CONTAINING PROTEIN-RELATED"/>
    <property type="match status" value="1"/>
</dbReference>
<dbReference type="InterPro" id="IPR002204">
    <property type="entry name" value="3-OH-isobutyrate_DH-rel_CS"/>
</dbReference>
<organism evidence="7 8">
    <name type="scientific">Coemansia erecta</name>
    <dbReference type="NCBI Taxonomy" id="147472"/>
    <lineage>
        <taxon>Eukaryota</taxon>
        <taxon>Fungi</taxon>
        <taxon>Fungi incertae sedis</taxon>
        <taxon>Zoopagomycota</taxon>
        <taxon>Kickxellomycotina</taxon>
        <taxon>Kickxellomycetes</taxon>
        <taxon>Kickxellales</taxon>
        <taxon>Kickxellaceae</taxon>
        <taxon>Coemansia</taxon>
    </lineage>
</organism>
<evidence type="ECO:0008006" key="9">
    <source>
        <dbReference type="Google" id="ProtNLM"/>
    </source>
</evidence>
<evidence type="ECO:0000256" key="4">
    <source>
        <dbReference type="PIRSR" id="PIRSR000103-1"/>
    </source>
</evidence>
<dbReference type="InterPro" id="IPR051265">
    <property type="entry name" value="HIBADH-related_NP60_sf"/>
</dbReference>
<evidence type="ECO:0000259" key="5">
    <source>
        <dbReference type="Pfam" id="PF03446"/>
    </source>
</evidence>
<dbReference type="InterPro" id="IPR008927">
    <property type="entry name" value="6-PGluconate_DH-like_C_sf"/>
</dbReference>
<dbReference type="Proteomes" id="UP001149813">
    <property type="component" value="Unassembled WGS sequence"/>
</dbReference>
<dbReference type="InterPro" id="IPR015815">
    <property type="entry name" value="HIBADH-related"/>
</dbReference>
<dbReference type="SUPFAM" id="SSF48179">
    <property type="entry name" value="6-phosphogluconate dehydrogenase C-terminal domain-like"/>
    <property type="match status" value="1"/>
</dbReference>
<dbReference type="PIRSF" id="PIRSF000103">
    <property type="entry name" value="HIBADH"/>
    <property type="match status" value="1"/>
</dbReference>
<evidence type="ECO:0000256" key="3">
    <source>
        <dbReference type="ARBA" id="ARBA00023027"/>
    </source>
</evidence>